<dbReference type="SUPFAM" id="SSF50370">
    <property type="entry name" value="Ricin B-like lectins"/>
    <property type="match status" value="4"/>
</dbReference>
<proteinExistence type="predicted"/>
<dbReference type="SMART" id="SM00635">
    <property type="entry name" value="BID_2"/>
    <property type="match status" value="1"/>
</dbReference>
<feature type="domain" description="Fibronectin type-III" evidence="1">
    <location>
        <begin position="1677"/>
        <end position="1763"/>
    </location>
</feature>
<protein>
    <submittedName>
        <fullName evidence="4">S-layer homology domain-containing protein</fullName>
    </submittedName>
</protein>
<dbReference type="Gene3D" id="2.160.20.10">
    <property type="entry name" value="Single-stranded right-handed beta-helix, Pectin lyase-like"/>
    <property type="match status" value="1"/>
</dbReference>
<dbReference type="RefSeq" id="WP_210660571.1">
    <property type="nucleotide sequence ID" value="NZ_JAGKSP010000007.1"/>
</dbReference>
<dbReference type="SUPFAM" id="SSF49785">
    <property type="entry name" value="Galactose-binding domain-like"/>
    <property type="match status" value="1"/>
</dbReference>
<dbReference type="SMART" id="SM00710">
    <property type="entry name" value="PbH1"/>
    <property type="match status" value="7"/>
</dbReference>
<dbReference type="PROSITE" id="PS50853">
    <property type="entry name" value="FN3"/>
    <property type="match status" value="1"/>
</dbReference>
<dbReference type="InterPro" id="IPR051465">
    <property type="entry name" value="Cell_Envelope_Struct_Comp"/>
</dbReference>
<keyword evidence="5" id="KW-1185">Reference proteome</keyword>
<dbReference type="CDD" id="cd00063">
    <property type="entry name" value="FN3"/>
    <property type="match status" value="1"/>
</dbReference>
<feature type="domain" description="CBM6" evidence="2">
    <location>
        <begin position="912"/>
        <end position="1037"/>
    </location>
</feature>
<feature type="domain" description="SLH" evidence="3">
    <location>
        <begin position="2042"/>
        <end position="2105"/>
    </location>
</feature>
<dbReference type="InterPro" id="IPR003961">
    <property type="entry name" value="FN3_dom"/>
</dbReference>
<dbReference type="InterPro" id="IPR033801">
    <property type="entry name" value="CBM6-CBM35-CBM36-like_1"/>
</dbReference>
<dbReference type="SUPFAM" id="SSF49265">
    <property type="entry name" value="Fibronectin type III"/>
    <property type="match status" value="1"/>
</dbReference>
<dbReference type="PANTHER" id="PTHR43308:SF5">
    <property type="entry name" value="S-LAYER PROTEIN _ PEPTIDOGLYCAN ENDO-BETA-N-ACETYLGLUCOSAMINIDASE"/>
    <property type="match status" value="1"/>
</dbReference>
<dbReference type="EMBL" id="JAGKSP010000007">
    <property type="protein sequence ID" value="MBP3964726.1"/>
    <property type="molecule type" value="Genomic_DNA"/>
</dbReference>
<name>A0ABS5CFV3_9BACL</name>
<dbReference type="Pfam" id="PF16990">
    <property type="entry name" value="CBM_35"/>
    <property type="match status" value="1"/>
</dbReference>
<dbReference type="PROSITE" id="PS51272">
    <property type="entry name" value="SLH"/>
    <property type="match status" value="3"/>
</dbReference>
<reference evidence="4 5" key="1">
    <citation type="submission" date="2021-04" db="EMBL/GenBank/DDBJ databases">
        <title>Paenibacillus sp. DLE-14 whole genome sequence.</title>
        <authorList>
            <person name="Ham Y.J."/>
        </authorList>
    </citation>
    <scope>NUCLEOTIDE SEQUENCE [LARGE SCALE GENOMIC DNA]</scope>
    <source>
        <strain evidence="4 5">DLE-14</strain>
    </source>
</reference>
<feature type="domain" description="SLH" evidence="3">
    <location>
        <begin position="1983"/>
        <end position="2041"/>
    </location>
</feature>
<dbReference type="InterPro" id="IPR055149">
    <property type="entry name" value="Agl_cat_D2"/>
</dbReference>
<organism evidence="4 5">
    <name type="scientific">Paenibacillus lignilyticus</name>
    <dbReference type="NCBI Taxonomy" id="1172615"/>
    <lineage>
        <taxon>Bacteria</taxon>
        <taxon>Bacillati</taxon>
        <taxon>Bacillota</taxon>
        <taxon>Bacilli</taxon>
        <taxon>Bacillales</taxon>
        <taxon>Paenibacillaceae</taxon>
        <taxon>Paenibacillus</taxon>
    </lineage>
</organism>
<sequence length="2170" mass="234141">MRKSQMRRLSMLVMVLFVLGTYFPVFPGGGAQTAEAAELAEGSLTPFVTIQNNYTGKLLLASEDGKVAYGTPEETDQASHWQLETISSAEDVQTVRIKNRETGTYMSVENWENYGSPVQLSASSADSSVLEWNIMNAVSNGFVNIQSKVNAANYLHMENKTGYAQSSSIPPEWGSAQWKLTPVTDYVRFKNYYKPNPADPDKYLMAKDGKVGYGNPDPADPASHWAIEQDGEQVRIKNRATGQFMSVEHWTDWASPVELLDAGDNPAYVQWKILNAVNAGFYVIQSAVDANRYIHVQDNTGYAQGGVIPPDWGTPQWAIETVTVKEAYNPNPDPGESGPAYVRIKNDWLGLYMVEDNGELKYGNALIGDRASHWLVVKEDGVQRLQNRETGHYISLSGVTSDKMAVKVVAADESAPPEQLIIDNLNTEGNKLIRSSSVEGRYLHVEKKLGFVQYGPIPAEWGSPKWSFIPVRDQDIPHYIRLKNSYRGSYLVEANGQVMARDAEADNALSHWQLVDAGNGFMRIKNRATGHVMNAEGMQEGAEPHKNPLRSSDVEESWTSAKWTVTEPASGVYVFRNGYQTDQVIHVEDNLGYAQSSNIPEFWGSAQWVAEDAPASQETVLPDGFTRLKNADTGLYMLENEHGVVLCGTANADDARSHWSFSQLGQTEGHYQLINRATGHAVVMDAKLPYLQGKPAAVSTASDQWAVETAQGNSNLLLRSVERPLEYAHVQDRMGFVQLGLRSIESPALQWVLETAPEEGHIPDVGSASDSVWTGRTDAGYFKLVNEAGGKAVADVNGVPGTAASDAGATNMDWLLQDENGYKLIRNLASGAYLAAQYGKLVMQPSIGVDRASEAAMQWQMTERNGITVLESVDEAGMLLRVSGGGVDLAEGQADSPAAGQRFALVPVKMDVDYEAEQAFVTGGVAASIEAKGYTGTGFIEGFQSVGAAAVFSVFADQAGDYDVVLRYANGAASGQRLTAKVNGLKADSLNFGAGSSWDDWKALNLKLKLRRGLNTVTIEYGTGDTGSVFLDRLTLKNAVSPAYRGASVTYDQLEAEHANTNGEILGPDRTYHAAVSEASGRQAVRLRETGDRVTFTLNHPANRVTVRYSIPDSADGVGTESKVGLYINGEKQSDRVLTSKYAWVYGSYPWTNRPEDGDAHRFFDESSFELSDLPAGATLELRKEAGSEADYILVDLIETDWADAPYEMPAGFLSITEYGAVPADDQDDTEAIRRAIAAAKQQGAQGVWLPEGTFRVDGGPIELSDITIRGAGKWHTVLAGGGFMGKGNHIQVFDLAIDGEVTARRDEEKESGFDGTFGAGSTIQQVRIDHTKAGIWVTRQELADGTSLATDGLYIAGVQIRNTFADGINFSTGTKHAMVEQSQLRNTGDDALAIWANGEQSVGNTFRFNTAELPWLSNNIAVYGGQDIRVSDNLVSDTVAFGAGISVSTRHNPQAFEGETIVERNTLLRTGGREHNWPADFGGLFLFTDSREMTGQIAIRNNLIQDSTYQGISLLGEKATAGIVLEHNVVDGAGTWGIHAAGNISGMATFGNTVVRGVRVGEFMDGAQGFEFRTKDAGFSFDAKPFEVLLGGVSTSIASYRLEAGTSRPAAVIVDQLPVTDGVSWSISDSEIASVDEAGLVTAKQAGRTTMTVTKDMMARAFTLEVVDKTAPAWKEGSKLKLTAETDAAWTVEWPSAQDNGAVSAYRVTWGGKYRIVSADVLQLKLTELASGTAYAVRVDARDSSGNWTALPLTASFTTASVLPSLPAGGADHAWIDESETAQGVPVFKVDQAELKRRLLELQSGSEAKELVIATGSKEPAAEVVLPAATLREGAEGAGDTVIVINHAGASYVLTLSKIAALLPADSNAELRIIIRQVAPGEEGSLSEGSTGIELRSSIYEFRLSLEVKGSAAAELHDLGGVYFTRVIPVSGDISFDTATGVVYDEAAKQWRHVPTHFTKLADGTVEATIRSVTNSLYAVIDQPVSFKDLQGHWAASAIQALASKRIVSGSDGATFRPNQAVTRAEFTKMIAEALGLPAAATNRFKDVSSEAWYNGAVGAAVKAGIISGYTDGSFRPKDLISREEMMVMLMRAYRAAGHAKDSTIREQNVTFKDADQIANWSLPSIKEAVALKLVQGHADGSIGPKQQATRAEAAMMLTNLLKALAFQN</sequence>
<dbReference type="CDD" id="cd23432">
    <property type="entry name" value="beta-trefoil_Ricin_EndoBetaGal-like"/>
    <property type="match status" value="5"/>
</dbReference>
<feature type="domain" description="SLH" evidence="3">
    <location>
        <begin position="2110"/>
        <end position="2170"/>
    </location>
</feature>
<dbReference type="InterPro" id="IPR001119">
    <property type="entry name" value="SLH_dom"/>
</dbReference>
<evidence type="ECO:0000259" key="2">
    <source>
        <dbReference type="PROSITE" id="PS51175"/>
    </source>
</evidence>
<dbReference type="InterPro" id="IPR012334">
    <property type="entry name" value="Pectin_lyas_fold"/>
</dbReference>
<dbReference type="Proteomes" id="UP000673394">
    <property type="component" value="Unassembled WGS sequence"/>
</dbReference>
<dbReference type="Gene3D" id="2.60.40.10">
    <property type="entry name" value="Immunoglobulins"/>
    <property type="match status" value="1"/>
</dbReference>
<dbReference type="PROSITE" id="PS51175">
    <property type="entry name" value="CBM6"/>
    <property type="match status" value="1"/>
</dbReference>
<dbReference type="InterPro" id="IPR036116">
    <property type="entry name" value="FN3_sf"/>
</dbReference>
<dbReference type="CDD" id="cd04083">
    <property type="entry name" value="CBM35_Lmo2446-like"/>
    <property type="match status" value="1"/>
</dbReference>
<dbReference type="Gene3D" id="2.60.120.260">
    <property type="entry name" value="Galactose-binding domain-like"/>
    <property type="match status" value="2"/>
</dbReference>
<accession>A0ABS5CFV3</accession>
<dbReference type="SUPFAM" id="SSF51126">
    <property type="entry name" value="Pectin lyase-like"/>
    <property type="match status" value="1"/>
</dbReference>
<dbReference type="InterPro" id="IPR006626">
    <property type="entry name" value="PbH1"/>
</dbReference>
<dbReference type="InterPro" id="IPR005084">
    <property type="entry name" value="CBM6"/>
</dbReference>
<dbReference type="SUPFAM" id="SSF49373">
    <property type="entry name" value="Invasin/intimin cell-adhesion fragments"/>
    <property type="match status" value="1"/>
</dbReference>
<dbReference type="PANTHER" id="PTHR43308">
    <property type="entry name" value="OUTER MEMBRANE PROTEIN ALPHA-RELATED"/>
    <property type="match status" value="1"/>
</dbReference>
<dbReference type="InterPro" id="IPR011050">
    <property type="entry name" value="Pectin_lyase_fold/virulence"/>
</dbReference>
<dbReference type="Pfam" id="PF22815">
    <property type="entry name" value="CatAgl_D1"/>
    <property type="match status" value="1"/>
</dbReference>
<dbReference type="InterPro" id="IPR013783">
    <property type="entry name" value="Ig-like_fold"/>
</dbReference>
<gene>
    <name evidence="4" type="ORF">I8J30_18565</name>
</gene>
<dbReference type="Gene3D" id="2.80.10.50">
    <property type="match status" value="6"/>
</dbReference>
<dbReference type="Pfam" id="PF02368">
    <property type="entry name" value="Big_2"/>
    <property type="match status" value="1"/>
</dbReference>
<evidence type="ECO:0000313" key="5">
    <source>
        <dbReference type="Proteomes" id="UP000673394"/>
    </source>
</evidence>
<evidence type="ECO:0000259" key="1">
    <source>
        <dbReference type="PROSITE" id="PS50853"/>
    </source>
</evidence>
<dbReference type="InterPro" id="IPR003343">
    <property type="entry name" value="Big_2"/>
</dbReference>
<dbReference type="InterPro" id="IPR035992">
    <property type="entry name" value="Ricin_B-like_lectins"/>
</dbReference>
<dbReference type="Pfam" id="PF00395">
    <property type="entry name" value="SLH"/>
    <property type="match status" value="3"/>
</dbReference>
<dbReference type="Pfam" id="PF22816">
    <property type="entry name" value="CatAgl_D2"/>
    <property type="match status" value="1"/>
</dbReference>
<dbReference type="InterPro" id="IPR008964">
    <property type="entry name" value="Invasin/intimin_cell_adhesion"/>
</dbReference>
<evidence type="ECO:0000313" key="4">
    <source>
        <dbReference type="EMBL" id="MBP3964726.1"/>
    </source>
</evidence>
<dbReference type="CDD" id="cd14490">
    <property type="entry name" value="CBM6-CBM35-CBM36_like_1"/>
    <property type="match status" value="1"/>
</dbReference>
<evidence type="ECO:0000259" key="3">
    <source>
        <dbReference type="PROSITE" id="PS51272"/>
    </source>
</evidence>
<dbReference type="Gene3D" id="2.60.40.1080">
    <property type="match status" value="1"/>
</dbReference>
<comment type="caution">
    <text evidence="4">The sequence shown here is derived from an EMBL/GenBank/DDBJ whole genome shotgun (WGS) entry which is preliminary data.</text>
</comment>
<dbReference type="InterPro" id="IPR008979">
    <property type="entry name" value="Galactose-bd-like_sf"/>
</dbReference>